<dbReference type="GeneID" id="68293447"/>
<dbReference type="RefSeq" id="XP_044659168.1">
    <property type="nucleotide sequence ID" value="XM_044803233.1"/>
</dbReference>
<dbReference type="Pfam" id="PF01485">
    <property type="entry name" value="IBR"/>
    <property type="match status" value="1"/>
</dbReference>
<evidence type="ECO:0000313" key="12">
    <source>
        <dbReference type="Proteomes" id="UP000825890"/>
    </source>
</evidence>
<dbReference type="SMART" id="SM00647">
    <property type="entry name" value="IBR"/>
    <property type="match status" value="2"/>
</dbReference>
<evidence type="ECO:0000256" key="8">
    <source>
        <dbReference type="ARBA" id="ARBA00022833"/>
    </source>
</evidence>
<dbReference type="GO" id="GO:0016567">
    <property type="term" value="P:protein ubiquitination"/>
    <property type="evidence" value="ECO:0007669"/>
    <property type="project" value="InterPro"/>
</dbReference>
<dbReference type="InterPro" id="IPR002867">
    <property type="entry name" value="IBR_dom"/>
</dbReference>
<keyword evidence="4" id="KW-0479">Metal-binding</keyword>
<dbReference type="EMBL" id="BOLY01000005">
    <property type="protein sequence ID" value="GIZ44681.1"/>
    <property type="molecule type" value="Genomic_DNA"/>
</dbReference>
<evidence type="ECO:0000256" key="4">
    <source>
        <dbReference type="ARBA" id="ARBA00022723"/>
    </source>
</evidence>
<accession>A0A9P3CL20</accession>
<gene>
    <name evidence="11" type="ORF">CKM354_000787200</name>
</gene>
<protein>
    <recommendedName>
        <fullName evidence="2">RBR-type E3 ubiquitin transferase</fullName>
        <ecNumber evidence="2">2.3.2.31</ecNumber>
    </recommendedName>
</protein>
<dbReference type="Pfam" id="PF22191">
    <property type="entry name" value="IBR_1"/>
    <property type="match status" value="1"/>
</dbReference>
<reference evidence="11 12" key="1">
    <citation type="submission" date="2021-01" db="EMBL/GenBank/DDBJ databases">
        <title>Cercospora kikuchii MAFF 305040 whole genome shotgun sequence.</title>
        <authorList>
            <person name="Kashiwa T."/>
            <person name="Suzuki T."/>
        </authorList>
    </citation>
    <scope>NUCLEOTIDE SEQUENCE [LARGE SCALE GENOMIC DNA]</scope>
    <source>
        <strain evidence="11 12">MAFF 305040</strain>
    </source>
</reference>
<keyword evidence="8" id="KW-0862">Zinc</keyword>
<sequence>MSTRKLRSDTAAERAASTSSKSTVGEQPAKKQKSTAPKYICTCCGDEKTSRSFPNYTPTPDCEHLINTCRTCLKQWVEVQVDSANFLRVSGDNETSTFGIKCVECKKVMRPVNVEIAASKAVYEKFDRLAKRKVAEDIPDWRWCLAPLCDNGQKHMKVEAATASKKKSGRGKKKDIEGGDSTDVPDICTCNKCGAKACVSCDAPWHEGETCEEYKDRTHSEQDEASLAMIRNSFKKCPSCNKSIEKNGGCNYMACSQCNKAFCWRCVQVFQYGQFCACNPAPPNWPPPTGMLPIFR</sequence>
<evidence type="ECO:0000256" key="7">
    <source>
        <dbReference type="ARBA" id="ARBA00022786"/>
    </source>
</evidence>
<dbReference type="SUPFAM" id="SSF57850">
    <property type="entry name" value="RING/U-box"/>
    <property type="match status" value="1"/>
</dbReference>
<feature type="compositionally biased region" description="Basic and acidic residues" evidence="9">
    <location>
        <begin position="1"/>
        <end position="12"/>
    </location>
</feature>
<dbReference type="AlphaFoldDB" id="A0A9P3CL20"/>
<feature type="domain" description="RING-type" evidence="10">
    <location>
        <begin position="37"/>
        <end position="288"/>
    </location>
</feature>
<feature type="region of interest" description="Disordered" evidence="9">
    <location>
        <begin position="1"/>
        <end position="33"/>
    </location>
</feature>
<evidence type="ECO:0000256" key="3">
    <source>
        <dbReference type="ARBA" id="ARBA00022679"/>
    </source>
</evidence>
<keyword evidence="7" id="KW-0833">Ubl conjugation pathway</keyword>
<keyword evidence="5" id="KW-0677">Repeat</keyword>
<comment type="catalytic activity">
    <reaction evidence="1">
        <text>[E2 ubiquitin-conjugating enzyme]-S-ubiquitinyl-L-cysteine + [acceptor protein]-L-lysine = [E2 ubiquitin-conjugating enzyme]-L-cysteine + [acceptor protein]-N(6)-ubiquitinyl-L-lysine.</text>
        <dbReference type="EC" id="2.3.2.31"/>
    </reaction>
</comment>
<evidence type="ECO:0000256" key="9">
    <source>
        <dbReference type="SAM" id="MobiDB-lite"/>
    </source>
</evidence>
<evidence type="ECO:0000259" key="10">
    <source>
        <dbReference type="PROSITE" id="PS51873"/>
    </source>
</evidence>
<keyword evidence="12" id="KW-1185">Reference proteome</keyword>
<proteinExistence type="predicted"/>
<dbReference type="GO" id="GO:0061630">
    <property type="term" value="F:ubiquitin protein ligase activity"/>
    <property type="evidence" value="ECO:0007669"/>
    <property type="project" value="UniProtKB-EC"/>
</dbReference>
<name>A0A9P3CL20_9PEZI</name>
<keyword evidence="6" id="KW-0863">Zinc-finger</keyword>
<dbReference type="InterPro" id="IPR031127">
    <property type="entry name" value="E3_UB_ligase_RBR"/>
</dbReference>
<dbReference type="Gene3D" id="1.20.120.1750">
    <property type="match status" value="1"/>
</dbReference>
<dbReference type="PANTHER" id="PTHR11685">
    <property type="entry name" value="RBR FAMILY RING FINGER AND IBR DOMAIN-CONTAINING"/>
    <property type="match status" value="1"/>
</dbReference>
<evidence type="ECO:0000313" key="11">
    <source>
        <dbReference type="EMBL" id="GIZ44681.1"/>
    </source>
</evidence>
<dbReference type="EC" id="2.3.2.31" evidence="2"/>
<feature type="compositionally biased region" description="Polar residues" evidence="9">
    <location>
        <begin position="16"/>
        <end position="25"/>
    </location>
</feature>
<evidence type="ECO:0000256" key="2">
    <source>
        <dbReference type="ARBA" id="ARBA00012251"/>
    </source>
</evidence>
<evidence type="ECO:0000256" key="1">
    <source>
        <dbReference type="ARBA" id="ARBA00001798"/>
    </source>
</evidence>
<dbReference type="InterPro" id="IPR044066">
    <property type="entry name" value="TRIAD_supradom"/>
</dbReference>
<dbReference type="PROSITE" id="PS51873">
    <property type="entry name" value="TRIAD"/>
    <property type="match status" value="1"/>
</dbReference>
<dbReference type="CDD" id="cd20335">
    <property type="entry name" value="BRcat_RBR"/>
    <property type="match status" value="1"/>
</dbReference>
<dbReference type="Proteomes" id="UP000825890">
    <property type="component" value="Unassembled WGS sequence"/>
</dbReference>
<organism evidence="11 12">
    <name type="scientific">Cercospora kikuchii</name>
    <dbReference type="NCBI Taxonomy" id="84275"/>
    <lineage>
        <taxon>Eukaryota</taxon>
        <taxon>Fungi</taxon>
        <taxon>Dikarya</taxon>
        <taxon>Ascomycota</taxon>
        <taxon>Pezizomycotina</taxon>
        <taxon>Dothideomycetes</taxon>
        <taxon>Dothideomycetidae</taxon>
        <taxon>Mycosphaerellales</taxon>
        <taxon>Mycosphaerellaceae</taxon>
        <taxon>Cercospora</taxon>
    </lineage>
</organism>
<dbReference type="GO" id="GO:0008270">
    <property type="term" value="F:zinc ion binding"/>
    <property type="evidence" value="ECO:0007669"/>
    <property type="project" value="UniProtKB-KW"/>
</dbReference>
<evidence type="ECO:0000256" key="6">
    <source>
        <dbReference type="ARBA" id="ARBA00022771"/>
    </source>
</evidence>
<evidence type="ECO:0000256" key="5">
    <source>
        <dbReference type="ARBA" id="ARBA00022737"/>
    </source>
</evidence>
<keyword evidence="3" id="KW-0808">Transferase</keyword>
<comment type="caution">
    <text evidence="11">The sequence shown here is derived from an EMBL/GenBank/DDBJ whole genome shotgun (WGS) entry which is preliminary data.</text>
</comment>
<dbReference type="OrthoDB" id="1431934at2759"/>